<reference evidence="1 2" key="1">
    <citation type="journal article" date="2019" name="Commun. Biol.">
        <title>The bagworm genome reveals a unique fibroin gene that provides high tensile strength.</title>
        <authorList>
            <person name="Kono N."/>
            <person name="Nakamura H."/>
            <person name="Ohtoshi R."/>
            <person name="Tomita M."/>
            <person name="Numata K."/>
            <person name="Arakawa K."/>
        </authorList>
    </citation>
    <scope>NUCLEOTIDE SEQUENCE [LARGE SCALE GENOMIC DNA]</scope>
</reference>
<evidence type="ECO:0000313" key="1">
    <source>
        <dbReference type="EMBL" id="GBP63576.1"/>
    </source>
</evidence>
<keyword evidence="2" id="KW-1185">Reference proteome</keyword>
<dbReference type="AlphaFoldDB" id="A0A4C1XI54"/>
<accession>A0A4C1XI54</accession>
<proteinExistence type="predicted"/>
<name>A0A4C1XI54_EUMVA</name>
<evidence type="ECO:0000313" key="2">
    <source>
        <dbReference type="Proteomes" id="UP000299102"/>
    </source>
</evidence>
<organism evidence="1 2">
    <name type="scientific">Eumeta variegata</name>
    <name type="common">Bagworm moth</name>
    <name type="synonym">Eumeta japonica</name>
    <dbReference type="NCBI Taxonomy" id="151549"/>
    <lineage>
        <taxon>Eukaryota</taxon>
        <taxon>Metazoa</taxon>
        <taxon>Ecdysozoa</taxon>
        <taxon>Arthropoda</taxon>
        <taxon>Hexapoda</taxon>
        <taxon>Insecta</taxon>
        <taxon>Pterygota</taxon>
        <taxon>Neoptera</taxon>
        <taxon>Endopterygota</taxon>
        <taxon>Lepidoptera</taxon>
        <taxon>Glossata</taxon>
        <taxon>Ditrysia</taxon>
        <taxon>Tineoidea</taxon>
        <taxon>Psychidae</taxon>
        <taxon>Oiketicinae</taxon>
        <taxon>Eumeta</taxon>
    </lineage>
</organism>
<gene>
    <name evidence="1" type="ORF">EVAR_97593_1</name>
</gene>
<comment type="caution">
    <text evidence="1">The sequence shown here is derived from an EMBL/GenBank/DDBJ whole genome shotgun (WGS) entry which is preliminary data.</text>
</comment>
<dbReference type="EMBL" id="BGZK01000873">
    <property type="protein sequence ID" value="GBP63576.1"/>
    <property type="molecule type" value="Genomic_DNA"/>
</dbReference>
<protein>
    <submittedName>
        <fullName evidence="1">Uncharacterized protein</fullName>
    </submittedName>
</protein>
<dbReference type="Proteomes" id="UP000299102">
    <property type="component" value="Unassembled WGS sequence"/>
</dbReference>
<sequence>MTSPLAVRGPQVCTPRAQGRVPRRTCSAGVRALESSVVQNDTGDKNNVAFVCASECNIVIVSFRSPVPVGVRSAPAYGMTSPELWFGLVGTLLWSYKCLLKKKAVVLVAAMHLVIFPFARTPRSWTSLWENIDSGLHRKYKRNALGRSCEIKRTENCHDGAAHDTTRQKYPDLPDLAKYDYRLLFNLNENCVVAVLHRKKRSTVENPSTEVYWTLRETTWNMRAPALPSSALMEKTKLKMGLLVTEFECALP</sequence>